<keyword evidence="2" id="KW-0119">Carbohydrate metabolism</keyword>
<evidence type="ECO:0000256" key="3">
    <source>
        <dbReference type="SAM" id="MobiDB-lite"/>
    </source>
</evidence>
<dbReference type="EMBL" id="CP159279">
    <property type="protein sequence ID" value="XCH11685.1"/>
    <property type="molecule type" value="Genomic_DNA"/>
</dbReference>
<feature type="region of interest" description="Disordered" evidence="3">
    <location>
        <begin position="24"/>
        <end position="50"/>
    </location>
</feature>
<dbReference type="GO" id="GO:0000272">
    <property type="term" value="P:polysaccharide catabolic process"/>
    <property type="evidence" value="ECO:0007669"/>
    <property type="project" value="UniProtKB-KW"/>
</dbReference>
<organism evidence="6">
    <name type="scientific">Arthrobacter sp. K5</name>
    <dbReference type="NCBI Taxonomy" id="2839623"/>
    <lineage>
        <taxon>Bacteria</taxon>
        <taxon>Bacillati</taxon>
        <taxon>Actinomycetota</taxon>
        <taxon>Actinomycetes</taxon>
        <taxon>Micrococcales</taxon>
        <taxon>Micrococcaceae</taxon>
        <taxon>Arthrobacter</taxon>
    </lineage>
</organism>
<dbReference type="CDD" id="cd00063">
    <property type="entry name" value="FN3"/>
    <property type="match status" value="1"/>
</dbReference>
<dbReference type="InterPro" id="IPR003961">
    <property type="entry name" value="FN3_dom"/>
</dbReference>
<feature type="chain" id="PRO_5043313859" evidence="4">
    <location>
        <begin position="28"/>
        <end position="240"/>
    </location>
</feature>
<feature type="compositionally biased region" description="Low complexity" evidence="3">
    <location>
        <begin position="24"/>
        <end position="36"/>
    </location>
</feature>
<accession>A0AAU8EPY1</accession>
<dbReference type="Pfam" id="PF00041">
    <property type="entry name" value="fn3"/>
    <property type="match status" value="1"/>
</dbReference>
<dbReference type="PROSITE" id="PS50853">
    <property type="entry name" value="FN3"/>
    <property type="match status" value="1"/>
</dbReference>
<keyword evidence="2" id="KW-0624">Polysaccharide degradation</keyword>
<evidence type="ECO:0000256" key="1">
    <source>
        <dbReference type="ARBA" id="ARBA00023295"/>
    </source>
</evidence>
<keyword evidence="1" id="KW-0378">Hydrolase</keyword>
<protein>
    <submittedName>
        <fullName evidence="6">Fibronectin type III domain-containing protein</fullName>
    </submittedName>
</protein>
<keyword evidence="4" id="KW-0732">Signal</keyword>
<dbReference type="AlphaFoldDB" id="A0AAU8EPY1"/>
<evidence type="ECO:0000259" key="5">
    <source>
        <dbReference type="PROSITE" id="PS50853"/>
    </source>
</evidence>
<evidence type="ECO:0000313" key="6">
    <source>
        <dbReference type="EMBL" id="XCH11685.1"/>
    </source>
</evidence>
<feature type="signal peptide" evidence="4">
    <location>
        <begin position="1"/>
        <end position="27"/>
    </location>
</feature>
<dbReference type="GO" id="GO:0016798">
    <property type="term" value="F:hydrolase activity, acting on glycosyl bonds"/>
    <property type="evidence" value="ECO:0007669"/>
    <property type="project" value="UniProtKB-KW"/>
</dbReference>
<dbReference type="Gene3D" id="2.60.40.10">
    <property type="entry name" value="Immunoglobulins"/>
    <property type="match status" value="1"/>
</dbReference>
<dbReference type="SUPFAM" id="SSF49265">
    <property type="entry name" value="Fibronectin type III"/>
    <property type="match status" value="1"/>
</dbReference>
<dbReference type="RefSeq" id="WP_353711946.1">
    <property type="nucleotide sequence ID" value="NZ_CP159279.1"/>
</dbReference>
<dbReference type="SMART" id="SM00060">
    <property type="entry name" value="FN3"/>
    <property type="match status" value="2"/>
</dbReference>
<sequence>MIKEKARAVATAGIIAASAIATPPAHAAPTGTSPTGSSIGHIQSDPPDRLRASHVASNSINITFVDGSTNEDYFFVDYRVQNGDWHPLWQARTQSKKSMGLKYSIYQSVGRNTIYCYRAGTLQWKGLSLIRSVTGTYCDAPAAPSKPANSRVTRISSSSVSIKFDRSSKWEWGYQLFAKRAGSAPWVYKGSLVVRTAKDTYIMTANNLKPNRFYRFIVVPYNQFGAGTASDDVTATTVSR</sequence>
<keyword evidence="1" id="KW-0326">Glycosidase</keyword>
<gene>
    <name evidence="6" type="ORF">ABRP34_01305</name>
</gene>
<evidence type="ECO:0000256" key="2">
    <source>
        <dbReference type="ARBA" id="ARBA00023326"/>
    </source>
</evidence>
<dbReference type="InterPro" id="IPR036116">
    <property type="entry name" value="FN3_sf"/>
</dbReference>
<dbReference type="InterPro" id="IPR013783">
    <property type="entry name" value="Ig-like_fold"/>
</dbReference>
<name>A0AAU8EPY1_9MICC</name>
<proteinExistence type="predicted"/>
<reference evidence="6" key="1">
    <citation type="submission" date="2024-06" db="EMBL/GenBank/DDBJ databases">
        <title>Biodegradation of dimethachlon by Arthrobacter sp. K5: mechanistic insights and ecological implications.</title>
        <authorList>
            <person name="Hu S."/>
            <person name="Lu P."/>
        </authorList>
    </citation>
    <scope>NUCLEOTIDE SEQUENCE</scope>
    <source>
        <strain evidence="6">K5</strain>
    </source>
</reference>
<evidence type="ECO:0000256" key="4">
    <source>
        <dbReference type="SAM" id="SignalP"/>
    </source>
</evidence>
<feature type="domain" description="Fibronectin type-III" evidence="5">
    <location>
        <begin position="146"/>
        <end position="240"/>
    </location>
</feature>